<comment type="caution">
    <text evidence="1">The sequence shown here is derived from an EMBL/GenBank/DDBJ whole genome shotgun (WGS) entry which is preliminary data.</text>
</comment>
<evidence type="ECO:0000313" key="1">
    <source>
        <dbReference type="EMBL" id="CAF1650278.1"/>
    </source>
</evidence>
<evidence type="ECO:0000313" key="2">
    <source>
        <dbReference type="EMBL" id="CAF4496998.1"/>
    </source>
</evidence>
<dbReference type="Proteomes" id="UP000677228">
    <property type="component" value="Unassembled WGS sequence"/>
</dbReference>
<gene>
    <name evidence="1" type="ORF">OVA965_LOCUS44789</name>
    <name evidence="2" type="ORF">TMI583_LOCUS47797</name>
</gene>
<organism evidence="1 3">
    <name type="scientific">Didymodactylos carnosus</name>
    <dbReference type="NCBI Taxonomy" id="1234261"/>
    <lineage>
        <taxon>Eukaryota</taxon>
        <taxon>Metazoa</taxon>
        <taxon>Spiralia</taxon>
        <taxon>Gnathifera</taxon>
        <taxon>Rotifera</taxon>
        <taxon>Eurotatoria</taxon>
        <taxon>Bdelloidea</taxon>
        <taxon>Philodinida</taxon>
        <taxon>Philodinidae</taxon>
        <taxon>Didymodactylos</taxon>
    </lineage>
</organism>
<proteinExistence type="predicted"/>
<dbReference type="EMBL" id="CAJOBA010094233">
    <property type="protein sequence ID" value="CAF4496998.1"/>
    <property type="molecule type" value="Genomic_DNA"/>
</dbReference>
<accession>A0A8S2G906</accession>
<dbReference type="Proteomes" id="UP000682733">
    <property type="component" value="Unassembled WGS sequence"/>
</dbReference>
<feature type="non-terminal residue" evidence="1">
    <location>
        <position position="103"/>
    </location>
</feature>
<sequence>MFDASIPSNVLLESMKRVMHTIKSMQLDVQNLIELFDNKEIKLDMVENIIITRNDDVHHPITFKSIQQLRDLLPKLRYHISFTICVMFYEILKNTQNLVIYRL</sequence>
<dbReference type="EMBL" id="CAJNOK010065896">
    <property type="protein sequence ID" value="CAF1650278.1"/>
    <property type="molecule type" value="Genomic_DNA"/>
</dbReference>
<evidence type="ECO:0000313" key="3">
    <source>
        <dbReference type="Proteomes" id="UP000677228"/>
    </source>
</evidence>
<reference evidence="1" key="1">
    <citation type="submission" date="2021-02" db="EMBL/GenBank/DDBJ databases">
        <authorList>
            <person name="Nowell W R."/>
        </authorList>
    </citation>
    <scope>NUCLEOTIDE SEQUENCE</scope>
</reference>
<protein>
    <submittedName>
        <fullName evidence="1">Uncharacterized protein</fullName>
    </submittedName>
</protein>
<name>A0A8S2G906_9BILA</name>
<dbReference type="AlphaFoldDB" id="A0A8S2G906"/>